<accession>Q1Q420</accession>
<protein>
    <submittedName>
        <fullName evidence="1">Uncharacterized protein</fullName>
    </submittedName>
</protein>
<reference evidence="1" key="2">
    <citation type="submission" date="2006-01" db="EMBL/GenBank/DDBJ databases">
        <authorList>
            <person name="Genoscope"/>
        </authorList>
    </citation>
    <scope>NUCLEOTIDE SEQUENCE</scope>
</reference>
<organism evidence="1">
    <name type="scientific">Kuenenia stuttgartiensis</name>
    <dbReference type="NCBI Taxonomy" id="174633"/>
    <lineage>
        <taxon>Bacteria</taxon>
        <taxon>Pseudomonadati</taxon>
        <taxon>Planctomycetota</taxon>
        <taxon>Candidatus Brocadiia</taxon>
        <taxon>Candidatus Brocadiales</taxon>
        <taxon>Candidatus Brocadiaceae</taxon>
        <taxon>Candidatus Kuenenia</taxon>
    </lineage>
</organism>
<evidence type="ECO:0000313" key="3">
    <source>
        <dbReference type="Proteomes" id="UP000501926"/>
    </source>
</evidence>
<reference evidence="2 3" key="3">
    <citation type="submission" date="2020-02" db="EMBL/GenBank/DDBJ databases">
        <title>Newly sequenced genome of strain CSTR1 showed variability in Candidatus Kuenenia stuttgartiensis genomes.</title>
        <authorList>
            <person name="Ding C."/>
            <person name="Adrian L."/>
        </authorList>
    </citation>
    <scope>NUCLEOTIDE SEQUENCE [LARGE SCALE GENOMIC DNA]</scope>
    <source>
        <strain evidence="2 3">CSTR1</strain>
    </source>
</reference>
<dbReference type="EMBL" id="CP049055">
    <property type="protein sequence ID" value="QII11864.1"/>
    <property type="molecule type" value="Genomic_DNA"/>
</dbReference>
<reference evidence="1" key="1">
    <citation type="journal article" date="2006" name="Nature">
        <title>Deciphering the evolution and metabolism of an anammox bacterium from a community genome.</title>
        <authorList>
            <person name="Strous M."/>
            <person name="Pelletier E."/>
            <person name="Mangenot S."/>
            <person name="Rattei T."/>
            <person name="Lehner A."/>
            <person name="Taylor M.W."/>
            <person name="Horn M."/>
            <person name="Daims H."/>
            <person name="Bartol-Mavel D."/>
            <person name="Wincker P."/>
            <person name="Barbe V."/>
            <person name="Fonknechten N."/>
            <person name="Vallenet D."/>
            <person name="Segurens B."/>
            <person name="Schenowitz-Truong C."/>
            <person name="Medigue C."/>
            <person name="Collingro A."/>
            <person name="Snel B."/>
            <person name="Dutilh B.E."/>
            <person name="OpDenCamp H.J.M."/>
            <person name="vanDerDrift C."/>
            <person name="Cirpus I."/>
            <person name="vanDePas-Schoonen K.T."/>
            <person name="Harhangi H.R."/>
            <person name="vanNiftrik L."/>
            <person name="Schmid M."/>
            <person name="Keltjens J."/>
            <person name="vanDeVossenberg J."/>
            <person name="Kartal B."/>
            <person name="Meier H."/>
            <person name="Frishman D."/>
            <person name="Huynen M.A."/>
            <person name="Mewes H."/>
            <person name="Weissenbach J."/>
            <person name="Jetten M.S.M."/>
            <person name="Wagner M."/>
            <person name="LePaslier D."/>
        </authorList>
    </citation>
    <scope>NUCLEOTIDE SEQUENCE</scope>
</reference>
<sequence length="70" mass="8258">MWIYIPKSVIIVRKDDVLLCQMMGNIKIMCSVLMQDAFKSIYKKQHTILCYDCLGNTCLTHLKSHQCRYE</sequence>
<dbReference type="AlphaFoldDB" id="Q1Q420"/>
<name>Q1Q420_KUEST</name>
<gene>
    <name evidence="2" type="ORF">KsCSTR_24850</name>
    <name evidence="1" type="ORF">kuste3990</name>
</gene>
<proteinExistence type="predicted"/>
<dbReference type="EMBL" id="CT573071">
    <property type="protein sequence ID" value="CAJ74753.1"/>
    <property type="molecule type" value="Genomic_DNA"/>
</dbReference>
<evidence type="ECO:0000313" key="2">
    <source>
        <dbReference type="EMBL" id="QII11864.1"/>
    </source>
</evidence>
<evidence type="ECO:0000313" key="1">
    <source>
        <dbReference type="EMBL" id="CAJ74753.1"/>
    </source>
</evidence>
<dbReference type="Proteomes" id="UP000501926">
    <property type="component" value="Chromosome"/>
</dbReference>